<organism evidence="2 3">
    <name type="scientific">Digitaria exilis</name>
    <dbReference type="NCBI Taxonomy" id="1010633"/>
    <lineage>
        <taxon>Eukaryota</taxon>
        <taxon>Viridiplantae</taxon>
        <taxon>Streptophyta</taxon>
        <taxon>Embryophyta</taxon>
        <taxon>Tracheophyta</taxon>
        <taxon>Spermatophyta</taxon>
        <taxon>Magnoliopsida</taxon>
        <taxon>Liliopsida</taxon>
        <taxon>Poales</taxon>
        <taxon>Poaceae</taxon>
        <taxon>PACMAD clade</taxon>
        <taxon>Panicoideae</taxon>
        <taxon>Panicodae</taxon>
        <taxon>Paniceae</taxon>
        <taxon>Anthephorinae</taxon>
        <taxon>Digitaria</taxon>
    </lineage>
</organism>
<dbReference type="Proteomes" id="UP000636709">
    <property type="component" value="Unassembled WGS sequence"/>
</dbReference>
<gene>
    <name evidence="2" type="ORF">HU200_014612</name>
</gene>
<name>A0A835FBP5_9POAL</name>
<evidence type="ECO:0000313" key="2">
    <source>
        <dbReference type="EMBL" id="KAF8733765.1"/>
    </source>
</evidence>
<feature type="compositionally biased region" description="Polar residues" evidence="1">
    <location>
        <begin position="35"/>
        <end position="51"/>
    </location>
</feature>
<evidence type="ECO:0000313" key="3">
    <source>
        <dbReference type="Proteomes" id="UP000636709"/>
    </source>
</evidence>
<dbReference type="AlphaFoldDB" id="A0A835FBP5"/>
<proteinExistence type="predicted"/>
<feature type="region of interest" description="Disordered" evidence="1">
    <location>
        <begin position="1"/>
        <end position="57"/>
    </location>
</feature>
<evidence type="ECO:0000256" key="1">
    <source>
        <dbReference type="SAM" id="MobiDB-lite"/>
    </source>
</evidence>
<protein>
    <submittedName>
        <fullName evidence="2">Uncharacterized protein</fullName>
    </submittedName>
</protein>
<reference evidence="2" key="1">
    <citation type="submission" date="2020-07" db="EMBL/GenBank/DDBJ databases">
        <title>Genome sequence and genetic diversity analysis of an under-domesticated orphan crop, white fonio (Digitaria exilis).</title>
        <authorList>
            <person name="Bennetzen J.L."/>
            <person name="Chen S."/>
            <person name="Ma X."/>
            <person name="Wang X."/>
            <person name="Yssel A.E.J."/>
            <person name="Chaluvadi S.R."/>
            <person name="Johnson M."/>
            <person name="Gangashetty P."/>
            <person name="Hamidou F."/>
            <person name="Sanogo M.D."/>
            <person name="Zwaenepoel A."/>
            <person name="Wallace J."/>
            <person name="Van De Peer Y."/>
            <person name="Van Deynze A."/>
        </authorList>
    </citation>
    <scope>NUCLEOTIDE SEQUENCE</scope>
    <source>
        <tissue evidence="2">Leaves</tissue>
    </source>
</reference>
<keyword evidence="3" id="KW-1185">Reference proteome</keyword>
<sequence length="362" mass="39200">MASQQPRLCPPDKLDENAPSNMAQPKQDFTKGASRETTTNRAVHSNHTLPSALSRWPPIPFLPRRGPQPFSVARDLARHQPPACVGNAISSPISLHAGGWLGLGSRRARGICPPLTRRLGRAGRPRLALAWPGLAGHSLISSREARLGTGRRASLAYYRLRRSLRGGTNRPVLHAALAWPDLTWYATRPGCLFCVFFFGASDPSPLGQDRKISGDVVYGTSMWFRRIMVDRTAAGAASHRDCKSLSGKQSIGRDFGGRGPAPDLLVRSVAPRIITFLLPSSSSMPAAPIGPARAVHLSRSDPQASSAFREQPWLSPLSFPVPASSSFTRRQLALNSHGCRVEIRQTPATSLKYPATEPPSPP</sequence>
<accession>A0A835FBP5</accession>
<comment type="caution">
    <text evidence="2">The sequence shown here is derived from an EMBL/GenBank/DDBJ whole genome shotgun (WGS) entry which is preliminary data.</text>
</comment>
<dbReference type="EMBL" id="JACEFO010001597">
    <property type="protein sequence ID" value="KAF8733765.1"/>
    <property type="molecule type" value="Genomic_DNA"/>
</dbReference>